<sequence length="93" mass="11138">LIEVIQWKVIRSRMKERRKKSIYITLVELKEEPIPIFNQSNEQPFGPYFNGGEIKEEDLLNDSMIITQKRKPSFNEEYRAKTMKMNNEDSKDN</sequence>
<evidence type="ECO:0000313" key="1">
    <source>
        <dbReference type="EMBL" id="GMR38202.1"/>
    </source>
</evidence>
<reference evidence="2" key="1">
    <citation type="submission" date="2022-10" db="EMBL/GenBank/DDBJ databases">
        <title>Genome assembly of Pristionchus species.</title>
        <authorList>
            <person name="Yoshida K."/>
            <person name="Sommer R.J."/>
        </authorList>
    </citation>
    <scope>NUCLEOTIDE SEQUENCE [LARGE SCALE GENOMIC DNA]</scope>
    <source>
        <strain evidence="2">RS5460</strain>
    </source>
</reference>
<organism evidence="1 2">
    <name type="scientific">Pristionchus mayeri</name>
    <dbReference type="NCBI Taxonomy" id="1317129"/>
    <lineage>
        <taxon>Eukaryota</taxon>
        <taxon>Metazoa</taxon>
        <taxon>Ecdysozoa</taxon>
        <taxon>Nematoda</taxon>
        <taxon>Chromadorea</taxon>
        <taxon>Rhabditida</taxon>
        <taxon>Rhabditina</taxon>
        <taxon>Diplogasteromorpha</taxon>
        <taxon>Diplogasteroidea</taxon>
        <taxon>Neodiplogasteridae</taxon>
        <taxon>Pristionchus</taxon>
    </lineage>
</organism>
<proteinExistence type="predicted"/>
<feature type="non-terminal residue" evidence="1">
    <location>
        <position position="1"/>
    </location>
</feature>
<name>A0AAN4ZHN7_9BILA</name>
<accession>A0AAN4ZHN7</accession>
<gene>
    <name evidence="1" type="ORF">PMAYCL1PPCAC_08397</name>
</gene>
<dbReference type="AlphaFoldDB" id="A0AAN4ZHN7"/>
<comment type="caution">
    <text evidence="1">The sequence shown here is derived from an EMBL/GenBank/DDBJ whole genome shotgun (WGS) entry which is preliminary data.</text>
</comment>
<dbReference type="EMBL" id="BTRK01000002">
    <property type="protein sequence ID" value="GMR38202.1"/>
    <property type="molecule type" value="Genomic_DNA"/>
</dbReference>
<feature type="non-terminal residue" evidence="1">
    <location>
        <position position="93"/>
    </location>
</feature>
<dbReference type="Proteomes" id="UP001328107">
    <property type="component" value="Unassembled WGS sequence"/>
</dbReference>
<protein>
    <submittedName>
        <fullName evidence="1">Uncharacterized protein</fullName>
    </submittedName>
</protein>
<evidence type="ECO:0000313" key="2">
    <source>
        <dbReference type="Proteomes" id="UP001328107"/>
    </source>
</evidence>
<keyword evidence="2" id="KW-1185">Reference proteome</keyword>